<dbReference type="Pfam" id="PF04952">
    <property type="entry name" value="AstE_AspA_hybrid"/>
    <property type="match status" value="1"/>
</dbReference>
<dbReference type="Gene3D" id="3.40.630.10">
    <property type="entry name" value="Zn peptidases"/>
    <property type="match status" value="1"/>
</dbReference>
<dbReference type="CDD" id="cd03855">
    <property type="entry name" value="M14_ASTE"/>
    <property type="match status" value="1"/>
</dbReference>
<name>A0A4P8QW20_9GAMM</name>
<dbReference type="KEGG" id="brb:EH207_07620"/>
<evidence type="ECO:0000256" key="6">
    <source>
        <dbReference type="NCBIfam" id="TIGR03242"/>
    </source>
</evidence>
<comment type="similarity">
    <text evidence="5">Belongs to the AspA/AstE family. Succinylglutamate desuccinylase subfamily.</text>
</comment>
<dbReference type="NCBIfam" id="TIGR03242">
    <property type="entry name" value="arg_catab_astE"/>
    <property type="match status" value="1"/>
</dbReference>
<keyword evidence="3 5" id="KW-0378">Hydrolase</keyword>
<dbReference type="InterPro" id="IPR007036">
    <property type="entry name" value="Aste_AspA_hybrid_dom"/>
</dbReference>
<dbReference type="EC" id="3.5.1.96" evidence="5 6"/>
<keyword evidence="10" id="KW-1185">Reference proteome</keyword>
<dbReference type="EMBL" id="CP034035">
    <property type="protein sequence ID" value="QCR08395.1"/>
    <property type="molecule type" value="Genomic_DNA"/>
</dbReference>
<dbReference type="PANTHER" id="PTHR15162">
    <property type="entry name" value="ASPARTOACYLASE"/>
    <property type="match status" value="1"/>
</dbReference>
<feature type="binding site" evidence="5">
    <location>
        <position position="150"/>
    </location>
    <ligand>
        <name>Zn(2+)</name>
        <dbReference type="ChEBI" id="CHEBI:29105"/>
    </ligand>
</feature>
<dbReference type="GO" id="GO:0009017">
    <property type="term" value="F:succinylglutamate desuccinylase activity"/>
    <property type="evidence" value="ECO:0007669"/>
    <property type="project" value="UniProtKB-UniRule"/>
</dbReference>
<dbReference type="SUPFAM" id="SSF53187">
    <property type="entry name" value="Zn-dependent exopeptidases"/>
    <property type="match status" value="1"/>
</dbReference>
<dbReference type="NCBIfam" id="NF003706">
    <property type="entry name" value="PRK05324.1"/>
    <property type="match status" value="1"/>
</dbReference>
<evidence type="ECO:0000256" key="5">
    <source>
        <dbReference type="HAMAP-Rule" id="MF_00767"/>
    </source>
</evidence>
<evidence type="ECO:0000256" key="4">
    <source>
        <dbReference type="ARBA" id="ARBA00022833"/>
    </source>
</evidence>
<feature type="active site" evidence="5">
    <location>
        <position position="213"/>
    </location>
</feature>
<dbReference type="PIRSF" id="PIRSF017020">
    <property type="entry name" value="AstE"/>
    <property type="match status" value="1"/>
</dbReference>
<feature type="domain" description="AstE/AspA barrel-sandwich hybrid" evidence="7">
    <location>
        <begin position="251"/>
        <end position="324"/>
    </location>
</feature>
<comment type="function">
    <text evidence="5">Transforms N(2)-succinylglutamate into succinate and glutamate.</text>
</comment>
<dbReference type="GO" id="GO:0016788">
    <property type="term" value="F:hydrolase activity, acting on ester bonds"/>
    <property type="evidence" value="ECO:0007669"/>
    <property type="project" value="UniProtKB-UniRule"/>
</dbReference>
<dbReference type="OrthoDB" id="5290473at2"/>
<reference evidence="9 10" key="1">
    <citation type="submission" date="2018-11" db="EMBL/GenBank/DDBJ databases">
        <title>Genome sequences of Brenneria nigrifluens and Brenneria rubrifaciens.</title>
        <authorList>
            <person name="Poret-Peterson A.T."/>
            <person name="McClean A.E."/>
            <person name="Kluepfel D.A."/>
        </authorList>
    </citation>
    <scope>NUCLEOTIDE SEQUENCE [LARGE SCALE GENOMIC DNA]</scope>
    <source>
        <strain evidence="9 10">6D370</strain>
    </source>
</reference>
<protein>
    <recommendedName>
        <fullName evidence="5 6">Succinylglutamate desuccinylase</fullName>
        <ecNumber evidence="5 6">3.5.1.96</ecNumber>
    </recommendedName>
</protein>
<dbReference type="RefSeq" id="WP_137713435.1">
    <property type="nucleotide sequence ID" value="NZ_CP034035.1"/>
</dbReference>
<accession>A0A4P8QW20</accession>
<dbReference type="GO" id="GO:0008270">
    <property type="term" value="F:zinc ion binding"/>
    <property type="evidence" value="ECO:0007669"/>
    <property type="project" value="UniProtKB-UniRule"/>
</dbReference>
<evidence type="ECO:0000259" key="7">
    <source>
        <dbReference type="Pfam" id="PF04952"/>
    </source>
</evidence>
<comment type="cofactor">
    <cofactor evidence="5">
        <name>Zn(2+)</name>
        <dbReference type="ChEBI" id="CHEBI:29105"/>
    </cofactor>
    <text evidence="5">Binds 1 zinc ion per subunit.</text>
</comment>
<keyword evidence="2 5" id="KW-0479">Metal-binding</keyword>
<dbReference type="InterPro" id="IPR055438">
    <property type="entry name" value="AstE_AspA_cat"/>
</dbReference>
<sequence length="344" mass="37630">MNDFLALTLRGALPRPTRGETAGLHWRWWEEGVLELAPKTEYHRAVVLSAGIHGNETAPIELLERLVNDLLAGRQGLAVRLLVVLGNPAAMREGRRYLHSDMNRMFGGRHAQFASSGETARAHQLEQVMTAFFAADTPAGAGARRHYDLHTAIRDSKLPRFGLLPYQQRPYGAALLDCLAAAGLDALVVHSEPGGTFSHFSSERLQADSCTLELGKASAFGCNDLRQFAAIDRALRAEVSATALPARSGPPLAWFRVDRSLIKHGESFRLHLTDDTANFTCFEQGTLLCEQPGEVYRVTHHREWILFPNPNVAPGLRAGLVLTEIAPDGLAVLRTASEKQACSG</sequence>
<feature type="domain" description="Succinylglutamate desuccinylase/Aspartoacylase catalytic" evidence="8">
    <location>
        <begin position="44"/>
        <end position="237"/>
    </location>
</feature>
<dbReference type="HAMAP" id="MF_00767">
    <property type="entry name" value="Arg_catab_AstE"/>
    <property type="match status" value="1"/>
</dbReference>
<dbReference type="Pfam" id="PF24827">
    <property type="entry name" value="AstE_AspA_cat"/>
    <property type="match status" value="1"/>
</dbReference>
<comment type="catalytic activity">
    <reaction evidence="5">
        <text>N-succinyl-L-glutamate + H2O = L-glutamate + succinate</text>
        <dbReference type="Rhea" id="RHEA:15169"/>
        <dbReference type="ChEBI" id="CHEBI:15377"/>
        <dbReference type="ChEBI" id="CHEBI:29985"/>
        <dbReference type="ChEBI" id="CHEBI:30031"/>
        <dbReference type="ChEBI" id="CHEBI:58763"/>
        <dbReference type="EC" id="3.5.1.96"/>
    </reaction>
</comment>
<evidence type="ECO:0000259" key="8">
    <source>
        <dbReference type="Pfam" id="PF24827"/>
    </source>
</evidence>
<keyword evidence="4 5" id="KW-0862">Zinc</keyword>
<keyword evidence="1 5" id="KW-0056">Arginine metabolism</keyword>
<evidence type="ECO:0000256" key="1">
    <source>
        <dbReference type="ARBA" id="ARBA00022503"/>
    </source>
</evidence>
<evidence type="ECO:0000313" key="9">
    <source>
        <dbReference type="EMBL" id="QCR08395.1"/>
    </source>
</evidence>
<evidence type="ECO:0000313" key="10">
    <source>
        <dbReference type="Proteomes" id="UP000299580"/>
    </source>
</evidence>
<dbReference type="GO" id="GO:0019544">
    <property type="term" value="P:L-arginine catabolic process to L-glutamate"/>
    <property type="evidence" value="ECO:0007669"/>
    <property type="project" value="UniProtKB-UniRule"/>
</dbReference>
<dbReference type="AlphaFoldDB" id="A0A4P8QW20"/>
<dbReference type="GO" id="GO:0019545">
    <property type="term" value="P:L-arginine catabolic process to succinate"/>
    <property type="evidence" value="ECO:0007669"/>
    <property type="project" value="UniProtKB-UniRule"/>
</dbReference>
<dbReference type="Proteomes" id="UP000299580">
    <property type="component" value="Chromosome"/>
</dbReference>
<organism evidence="9 10">
    <name type="scientific">Brenneria rubrifaciens</name>
    <dbReference type="NCBI Taxonomy" id="55213"/>
    <lineage>
        <taxon>Bacteria</taxon>
        <taxon>Pseudomonadati</taxon>
        <taxon>Pseudomonadota</taxon>
        <taxon>Gammaproteobacteria</taxon>
        <taxon>Enterobacterales</taxon>
        <taxon>Pectobacteriaceae</taxon>
        <taxon>Brenneria</taxon>
    </lineage>
</organism>
<dbReference type="UniPathway" id="UPA00185">
    <property type="reaction ID" value="UER00283"/>
</dbReference>
<dbReference type="InterPro" id="IPR016681">
    <property type="entry name" value="SuccinylGlu_desuccinylase"/>
</dbReference>
<evidence type="ECO:0000256" key="2">
    <source>
        <dbReference type="ARBA" id="ARBA00022723"/>
    </source>
</evidence>
<dbReference type="InterPro" id="IPR050178">
    <property type="entry name" value="AspA/AstE_fam"/>
</dbReference>
<comment type="pathway">
    <text evidence="5">Amino-acid degradation; L-arginine degradation via AST pathway; L-glutamate and succinate from L-arginine: step 5/5.</text>
</comment>
<evidence type="ECO:0000256" key="3">
    <source>
        <dbReference type="ARBA" id="ARBA00022801"/>
    </source>
</evidence>
<feature type="binding site" evidence="5">
    <location>
        <position position="56"/>
    </location>
    <ligand>
        <name>Zn(2+)</name>
        <dbReference type="ChEBI" id="CHEBI:29105"/>
    </ligand>
</feature>
<feature type="binding site" evidence="5">
    <location>
        <position position="53"/>
    </location>
    <ligand>
        <name>Zn(2+)</name>
        <dbReference type="ChEBI" id="CHEBI:29105"/>
    </ligand>
</feature>
<proteinExistence type="inferred from homology"/>
<dbReference type="PANTHER" id="PTHR15162:SF7">
    <property type="entry name" value="SUCCINYLGLUTAMATE DESUCCINYLASE"/>
    <property type="match status" value="1"/>
</dbReference>
<gene>
    <name evidence="5 9" type="primary">astE</name>
    <name evidence="9" type="ORF">EH207_07620</name>
</gene>